<sequence length="270" mass="28252">MTDSVRTVASVMGQQAPAVVRGEQPFEVAASAFELLTVGPDPLSVDGAVLGGGLPPRIIVLSELAALLMHPSCGYAASDRSWRLLIERARTGGPAWTVGAVGVALPGLRRAAYRLRRYSGDAQAELLTAFVAALGTVKLPEPRVAQRLLTVTHTAARAALRASDTRGPTLQASPSAVAADGHEDFVLARAVAAGVITAAEAELIGVTRLEGESLAGYAARAGRGYWAVAKERERAERRLVTALKAGELDDGDAAVIREATMTLAPEWPCR</sequence>
<evidence type="ECO:0000313" key="1">
    <source>
        <dbReference type="EMBL" id="MFF5293000.1"/>
    </source>
</evidence>
<keyword evidence="2" id="KW-1185">Reference proteome</keyword>
<reference evidence="1 2" key="1">
    <citation type="submission" date="2024-10" db="EMBL/GenBank/DDBJ databases">
        <title>The Natural Products Discovery Center: Release of the First 8490 Sequenced Strains for Exploring Actinobacteria Biosynthetic Diversity.</title>
        <authorList>
            <person name="Kalkreuter E."/>
            <person name="Kautsar S.A."/>
            <person name="Yang D."/>
            <person name="Bader C.D."/>
            <person name="Teijaro C.N."/>
            <person name="Fluegel L."/>
            <person name="Davis C.M."/>
            <person name="Simpson J.R."/>
            <person name="Lauterbach L."/>
            <person name="Steele A.D."/>
            <person name="Gui C."/>
            <person name="Meng S."/>
            <person name="Li G."/>
            <person name="Viehrig K."/>
            <person name="Ye F."/>
            <person name="Su P."/>
            <person name="Kiefer A.F."/>
            <person name="Nichols A."/>
            <person name="Cepeda A.J."/>
            <person name="Yan W."/>
            <person name="Fan B."/>
            <person name="Jiang Y."/>
            <person name="Adhikari A."/>
            <person name="Zheng C.-J."/>
            <person name="Schuster L."/>
            <person name="Cowan T.M."/>
            <person name="Smanski M.J."/>
            <person name="Chevrette M.G."/>
            <person name="De Carvalho L.P.S."/>
            <person name="Shen B."/>
        </authorList>
    </citation>
    <scope>NUCLEOTIDE SEQUENCE [LARGE SCALE GENOMIC DNA]</scope>
    <source>
        <strain evidence="1 2">NPDC000087</strain>
    </source>
</reference>
<name>A0ABW6WIA0_9ACTN</name>
<accession>A0ABW6WIA0</accession>
<dbReference type="EMBL" id="JBIAZU010000005">
    <property type="protein sequence ID" value="MFF5293000.1"/>
    <property type="molecule type" value="Genomic_DNA"/>
</dbReference>
<comment type="caution">
    <text evidence="1">The sequence shown here is derived from an EMBL/GenBank/DDBJ whole genome shotgun (WGS) entry which is preliminary data.</text>
</comment>
<gene>
    <name evidence="1" type="ORF">ACFY35_26465</name>
</gene>
<dbReference type="Proteomes" id="UP001602245">
    <property type="component" value="Unassembled WGS sequence"/>
</dbReference>
<organism evidence="1 2">
    <name type="scientific">Paractinoplanes globisporus</name>
    <dbReference type="NCBI Taxonomy" id="113565"/>
    <lineage>
        <taxon>Bacteria</taxon>
        <taxon>Bacillati</taxon>
        <taxon>Actinomycetota</taxon>
        <taxon>Actinomycetes</taxon>
        <taxon>Micromonosporales</taxon>
        <taxon>Micromonosporaceae</taxon>
        <taxon>Paractinoplanes</taxon>
    </lineage>
</organism>
<dbReference type="RefSeq" id="WP_026206777.1">
    <property type="nucleotide sequence ID" value="NZ_JBIAZU010000005.1"/>
</dbReference>
<protein>
    <submittedName>
        <fullName evidence="1">Uncharacterized protein</fullName>
    </submittedName>
</protein>
<proteinExistence type="predicted"/>
<evidence type="ECO:0000313" key="2">
    <source>
        <dbReference type="Proteomes" id="UP001602245"/>
    </source>
</evidence>